<proteinExistence type="predicted"/>
<gene>
    <name evidence="1" type="ORF">Goshw_007064</name>
</gene>
<evidence type="ECO:0008006" key="3">
    <source>
        <dbReference type="Google" id="ProtNLM"/>
    </source>
</evidence>
<protein>
    <recommendedName>
        <fullName evidence="3">RRM domain-containing protein</fullName>
    </recommendedName>
</protein>
<comment type="caution">
    <text evidence="1">The sequence shown here is derived from an EMBL/GenBank/DDBJ whole genome shotgun (WGS) entry which is preliminary data.</text>
</comment>
<dbReference type="AlphaFoldDB" id="A0A7J9N415"/>
<reference evidence="1 2" key="1">
    <citation type="journal article" date="2019" name="Genome Biol. Evol.">
        <title>Insights into the evolution of the New World diploid cottons (Gossypium, subgenus Houzingenia) based on genome sequencing.</title>
        <authorList>
            <person name="Grover C.E."/>
            <person name="Arick M.A. 2nd"/>
            <person name="Thrash A."/>
            <person name="Conover J.L."/>
            <person name="Sanders W.S."/>
            <person name="Peterson D.G."/>
            <person name="Frelichowski J.E."/>
            <person name="Scheffler J.A."/>
            <person name="Scheffler B.E."/>
            <person name="Wendel J.F."/>
        </authorList>
    </citation>
    <scope>NUCLEOTIDE SEQUENCE [LARGE SCALE GENOMIC DNA]</scope>
    <source>
        <strain evidence="1">1</strain>
        <tissue evidence="1">Leaf</tissue>
    </source>
</reference>
<keyword evidence="2" id="KW-1185">Reference proteome</keyword>
<evidence type="ECO:0000313" key="2">
    <source>
        <dbReference type="Proteomes" id="UP000593576"/>
    </source>
</evidence>
<name>A0A7J9N415_GOSSC</name>
<feature type="non-terminal residue" evidence="1">
    <location>
        <position position="36"/>
    </location>
</feature>
<evidence type="ECO:0000313" key="1">
    <source>
        <dbReference type="EMBL" id="MBA0877980.1"/>
    </source>
</evidence>
<dbReference type="EMBL" id="JABFAF010270149">
    <property type="protein sequence ID" value="MBA0877980.1"/>
    <property type="molecule type" value="Genomic_DNA"/>
</dbReference>
<sequence>MDVFIASKRNRRGRRFCFCRYGRLEEAESIVESRWK</sequence>
<organism evidence="1 2">
    <name type="scientific">Gossypium schwendimanii</name>
    <name type="common">Cotton</name>
    <dbReference type="NCBI Taxonomy" id="34291"/>
    <lineage>
        <taxon>Eukaryota</taxon>
        <taxon>Viridiplantae</taxon>
        <taxon>Streptophyta</taxon>
        <taxon>Embryophyta</taxon>
        <taxon>Tracheophyta</taxon>
        <taxon>Spermatophyta</taxon>
        <taxon>Magnoliopsida</taxon>
        <taxon>eudicotyledons</taxon>
        <taxon>Gunneridae</taxon>
        <taxon>Pentapetalae</taxon>
        <taxon>rosids</taxon>
        <taxon>malvids</taxon>
        <taxon>Malvales</taxon>
        <taxon>Malvaceae</taxon>
        <taxon>Malvoideae</taxon>
        <taxon>Gossypium</taxon>
    </lineage>
</organism>
<dbReference type="Proteomes" id="UP000593576">
    <property type="component" value="Unassembled WGS sequence"/>
</dbReference>
<accession>A0A7J9N415</accession>